<organism evidence="2 3">
    <name type="scientific">Streptomyces tateyamensis</name>
    <dbReference type="NCBI Taxonomy" id="565073"/>
    <lineage>
        <taxon>Bacteria</taxon>
        <taxon>Bacillati</taxon>
        <taxon>Actinomycetota</taxon>
        <taxon>Actinomycetes</taxon>
        <taxon>Kitasatosporales</taxon>
        <taxon>Streptomycetaceae</taxon>
        <taxon>Streptomyces</taxon>
    </lineage>
</organism>
<accession>A0A2V4MWC1</accession>
<dbReference type="GO" id="GO:0016042">
    <property type="term" value="P:lipid catabolic process"/>
    <property type="evidence" value="ECO:0007669"/>
    <property type="project" value="InterPro"/>
</dbReference>
<reference evidence="2 3" key="1">
    <citation type="submission" date="2018-03" db="EMBL/GenBank/DDBJ databases">
        <title>Bioinformatic expansion and discovery of thiopeptide antibiotics.</title>
        <authorList>
            <person name="Schwalen C.J."/>
            <person name="Hudson G.A."/>
            <person name="Mitchell D.A."/>
        </authorList>
    </citation>
    <scope>NUCLEOTIDE SEQUENCE [LARGE SCALE GENOMIC DNA]</scope>
    <source>
        <strain evidence="2 3">ATCC 21389</strain>
    </source>
</reference>
<gene>
    <name evidence="2" type="ORF">C7C46_32740</name>
</gene>
<dbReference type="AlphaFoldDB" id="A0A2V4MWC1"/>
<dbReference type="RefSeq" id="WP_146259316.1">
    <property type="nucleotide sequence ID" value="NZ_PYBW01000218.1"/>
</dbReference>
<evidence type="ECO:0000313" key="2">
    <source>
        <dbReference type="EMBL" id="PYC64857.1"/>
    </source>
</evidence>
<sequence length="136" mass="14629">SDFFNCGTNYGAGKYDLTIVGPNRFLRRFTGDATKAGKTCSATASYAAAPDTGKTALWFKLGNTGTSAVTYTVTSNQYRTGSWTYTVQPGATVSDYFNQVALCNGWYDFTVTVSSDTTWSQRFTGHLETGTPSTTG</sequence>
<dbReference type="OrthoDB" id="4181857at2"/>
<dbReference type="Pfam" id="PF05506">
    <property type="entry name" value="PLipase_C_C"/>
    <property type="match status" value="2"/>
</dbReference>
<dbReference type="GO" id="GO:0004629">
    <property type="term" value="F:phospholipase C activity"/>
    <property type="evidence" value="ECO:0007669"/>
    <property type="project" value="InterPro"/>
</dbReference>
<feature type="domain" description="Bacterial phospholipase C C-terminal" evidence="1">
    <location>
        <begin position="10"/>
        <end position="32"/>
    </location>
</feature>
<protein>
    <submittedName>
        <fullName evidence="2">Phospholipase C, phosphocholine-specific</fullName>
    </submittedName>
</protein>
<feature type="non-terminal residue" evidence="2">
    <location>
        <position position="1"/>
    </location>
</feature>
<keyword evidence="3" id="KW-1185">Reference proteome</keyword>
<evidence type="ECO:0000259" key="1">
    <source>
        <dbReference type="Pfam" id="PF05506"/>
    </source>
</evidence>
<feature type="domain" description="Bacterial phospholipase C C-terminal" evidence="1">
    <location>
        <begin position="47"/>
        <end position="126"/>
    </location>
</feature>
<dbReference type="EMBL" id="PYBW01000218">
    <property type="protein sequence ID" value="PYC64857.1"/>
    <property type="molecule type" value="Genomic_DNA"/>
</dbReference>
<name>A0A2V4MWC1_9ACTN</name>
<evidence type="ECO:0000313" key="3">
    <source>
        <dbReference type="Proteomes" id="UP000248039"/>
    </source>
</evidence>
<proteinExistence type="predicted"/>
<dbReference type="InterPro" id="IPR008475">
    <property type="entry name" value="PLipase_C_C"/>
</dbReference>
<dbReference type="Proteomes" id="UP000248039">
    <property type="component" value="Unassembled WGS sequence"/>
</dbReference>
<comment type="caution">
    <text evidence="2">The sequence shown here is derived from an EMBL/GenBank/DDBJ whole genome shotgun (WGS) entry which is preliminary data.</text>
</comment>